<name>A0ABW3GXZ7_9BACL</name>
<keyword evidence="2" id="KW-1185">Reference proteome</keyword>
<dbReference type="RefSeq" id="WP_381012933.1">
    <property type="nucleotide sequence ID" value="NZ_JBHTJF010000034.1"/>
</dbReference>
<evidence type="ECO:0000313" key="2">
    <source>
        <dbReference type="Proteomes" id="UP001596976"/>
    </source>
</evidence>
<evidence type="ECO:0000313" key="1">
    <source>
        <dbReference type="EMBL" id="MFD0944071.1"/>
    </source>
</evidence>
<reference evidence="2" key="1">
    <citation type="journal article" date="2019" name="Int. J. Syst. Evol. Microbiol.">
        <title>The Global Catalogue of Microorganisms (GCM) 10K type strain sequencing project: providing services to taxonomists for standard genome sequencing and annotation.</title>
        <authorList>
            <consortium name="The Broad Institute Genomics Platform"/>
            <consortium name="The Broad Institute Genome Sequencing Center for Infectious Disease"/>
            <person name="Wu L."/>
            <person name="Ma J."/>
        </authorList>
    </citation>
    <scope>NUCLEOTIDE SEQUENCE [LARGE SCALE GENOMIC DNA]</scope>
    <source>
        <strain evidence="2">CCUG 63563</strain>
    </source>
</reference>
<dbReference type="Proteomes" id="UP001596976">
    <property type="component" value="Unassembled WGS sequence"/>
</dbReference>
<accession>A0ABW3GXZ7</accession>
<organism evidence="1 2">
    <name type="scientific">Savagea faecisuis</name>
    <dbReference type="NCBI Taxonomy" id="1274803"/>
    <lineage>
        <taxon>Bacteria</taxon>
        <taxon>Bacillati</taxon>
        <taxon>Bacillota</taxon>
        <taxon>Bacilli</taxon>
        <taxon>Bacillales</taxon>
        <taxon>Caryophanaceae</taxon>
        <taxon>Savagea</taxon>
    </lineage>
</organism>
<proteinExistence type="predicted"/>
<gene>
    <name evidence="1" type="ORF">ACFQ0V_09975</name>
</gene>
<sequence>MNSRTIYIVLTNTNTMLSRAIRYYTRSTYNHISIAFDSELQEMYSFGRKQMYNPFIGGFVKENTTHKLLQKAQCLIYSVEVSEEQYYTMREKIRYFEQNAPHYRYNFIGLFGVAFNIEIERKNAYFCSQFVATVFEEGGSRLFKVKPLFVQPQHFCHVPSFKREYCGTIEAYLKGLRTAKKTQCIA</sequence>
<comment type="caution">
    <text evidence="1">The sequence shown here is derived from an EMBL/GenBank/DDBJ whole genome shotgun (WGS) entry which is preliminary data.</text>
</comment>
<protein>
    <submittedName>
        <fullName evidence="1">Uncharacterized protein</fullName>
    </submittedName>
</protein>
<dbReference type="InterPro" id="IPR038765">
    <property type="entry name" value="Papain-like_cys_pep_sf"/>
</dbReference>
<dbReference type="Gene3D" id="3.90.1720.10">
    <property type="entry name" value="endopeptidase domain like (from Nostoc punctiforme)"/>
    <property type="match status" value="1"/>
</dbReference>
<dbReference type="EMBL" id="JBHTJF010000034">
    <property type="protein sequence ID" value="MFD0944071.1"/>
    <property type="molecule type" value="Genomic_DNA"/>
</dbReference>
<dbReference type="SUPFAM" id="SSF54001">
    <property type="entry name" value="Cysteine proteinases"/>
    <property type="match status" value="1"/>
</dbReference>